<feature type="transmembrane region" description="Helical" evidence="1">
    <location>
        <begin position="83"/>
        <end position="107"/>
    </location>
</feature>
<organism evidence="3 4">
    <name type="scientific">Splendidivirga corallicola</name>
    <dbReference type="NCBI Taxonomy" id="3051826"/>
    <lineage>
        <taxon>Bacteria</taxon>
        <taxon>Pseudomonadati</taxon>
        <taxon>Bacteroidota</taxon>
        <taxon>Cytophagia</taxon>
        <taxon>Cytophagales</taxon>
        <taxon>Splendidivirgaceae</taxon>
        <taxon>Splendidivirga</taxon>
    </lineage>
</organism>
<feature type="transmembrane region" description="Helical" evidence="1">
    <location>
        <begin position="133"/>
        <end position="153"/>
    </location>
</feature>
<keyword evidence="3" id="KW-0808">Transferase</keyword>
<dbReference type="InterPro" id="IPR050640">
    <property type="entry name" value="Bact_2-comp_sensor_kinase"/>
</dbReference>
<dbReference type="PANTHER" id="PTHR34220">
    <property type="entry name" value="SENSOR HISTIDINE KINASE YPDA"/>
    <property type="match status" value="1"/>
</dbReference>
<dbReference type="SUPFAM" id="SSF55874">
    <property type="entry name" value="ATPase domain of HSP90 chaperone/DNA topoisomerase II/histidine kinase"/>
    <property type="match status" value="1"/>
</dbReference>
<name>A0ABT8KTR3_9BACT</name>
<dbReference type="InterPro" id="IPR036890">
    <property type="entry name" value="HATPase_C_sf"/>
</dbReference>
<feature type="domain" description="Signal transduction histidine kinase internal region" evidence="2">
    <location>
        <begin position="174"/>
        <end position="253"/>
    </location>
</feature>
<keyword evidence="1" id="KW-1133">Transmembrane helix</keyword>
<accession>A0ABT8KTR3</accession>
<comment type="caution">
    <text evidence="3">The sequence shown here is derived from an EMBL/GenBank/DDBJ whole genome shotgun (WGS) entry which is preliminary data.</text>
</comment>
<keyword evidence="4" id="KW-1185">Reference proteome</keyword>
<keyword evidence="3" id="KW-0418">Kinase</keyword>
<dbReference type="InterPro" id="IPR010559">
    <property type="entry name" value="Sig_transdc_His_kin_internal"/>
</dbReference>
<evidence type="ECO:0000259" key="2">
    <source>
        <dbReference type="Pfam" id="PF06580"/>
    </source>
</evidence>
<sequence>MLESRRVFQNKYLFRLIFAFWFLICWVEMVRAYAFSSGQGILYKWDGIINWPVSFFLSLWILSFLILDLYLHTRNSTRRQFLLVHFLASLICGVTNKILSGIIGILLERLFLTYETYTWEGLISHWKETYPDFIYGTLLYWLFLIMLLALDYYHRFRNQYTWGLELESRLMKSHLQTLRMQLKPHFLFNALNTIAMMVRKNNNKEAVNMVSGLSDMLRSSLARENKQFVSFEEELDLLKKYLSIESVRFQDRLDVQFDIDEKTLPCKVPNLLLQPIVENAFKHGLAKTIGPALIKISSIKKNNHTEMSVFNTGSSLPPDWDLNSSKGIGVLNTTHRLRRLYHGTFKFQVFEQDNGVLFKITLPFQRI</sequence>
<gene>
    <name evidence="3" type="ORF">QQ008_22380</name>
</gene>
<dbReference type="GO" id="GO:0016301">
    <property type="term" value="F:kinase activity"/>
    <property type="evidence" value="ECO:0007669"/>
    <property type="project" value="UniProtKB-KW"/>
</dbReference>
<feature type="transmembrane region" description="Helical" evidence="1">
    <location>
        <begin position="48"/>
        <end position="71"/>
    </location>
</feature>
<protein>
    <submittedName>
        <fullName evidence="3">Histidine kinase</fullName>
    </submittedName>
</protein>
<proteinExistence type="predicted"/>
<dbReference type="PANTHER" id="PTHR34220:SF7">
    <property type="entry name" value="SENSOR HISTIDINE KINASE YPDA"/>
    <property type="match status" value="1"/>
</dbReference>
<evidence type="ECO:0000256" key="1">
    <source>
        <dbReference type="SAM" id="Phobius"/>
    </source>
</evidence>
<dbReference type="EMBL" id="JAUJEA010000010">
    <property type="protein sequence ID" value="MDN5204157.1"/>
    <property type="molecule type" value="Genomic_DNA"/>
</dbReference>
<evidence type="ECO:0000313" key="4">
    <source>
        <dbReference type="Proteomes" id="UP001172082"/>
    </source>
</evidence>
<feature type="transmembrane region" description="Helical" evidence="1">
    <location>
        <begin position="12"/>
        <end position="36"/>
    </location>
</feature>
<keyword evidence="1" id="KW-0472">Membrane</keyword>
<evidence type="ECO:0000313" key="3">
    <source>
        <dbReference type="EMBL" id="MDN5204157.1"/>
    </source>
</evidence>
<dbReference type="Pfam" id="PF06580">
    <property type="entry name" value="His_kinase"/>
    <property type="match status" value="1"/>
</dbReference>
<dbReference type="Gene3D" id="3.30.565.10">
    <property type="entry name" value="Histidine kinase-like ATPase, C-terminal domain"/>
    <property type="match status" value="1"/>
</dbReference>
<keyword evidence="1" id="KW-0812">Transmembrane</keyword>
<dbReference type="RefSeq" id="WP_346754181.1">
    <property type="nucleotide sequence ID" value="NZ_JAUJEA010000010.1"/>
</dbReference>
<dbReference type="Proteomes" id="UP001172082">
    <property type="component" value="Unassembled WGS sequence"/>
</dbReference>
<reference evidence="3" key="1">
    <citation type="submission" date="2023-06" db="EMBL/GenBank/DDBJ databases">
        <title>Genomic of Parafulvivirga corallium.</title>
        <authorList>
            <person name="Wang G."/>
        </authorList>
    </citation>
    <scope>NUCLEOTIDE SEQUENCE</scope>
    <source>
        <strain evidence="3">BMA10</strain>
    </source>
</reference>